<dbReference type="Proteomes" id="UP001176961">
    <property type="component" value="Unassembled WGS sequence"/>
</dbReference>
<sequence length="334" mass="38374">MDGTIKLSSGGSMPILGLGTWLSENEEELTTALKAALDGGYRLIDTAFIYHNEAVIGKVLQEYFKNGKLKRSDIFITTKLPFTAHAPEDVARCFQMQLDALQLDYVDLYLIHCPVPVERKKDSFEIAFVDDMQVYSTVDHLDTWRAMEKLYDAGKAKALGLSNFNAKQIQRIYDNVRIKPANLQVECHLYWPQNELYEFCKAHNISFTAYAPLGSRAHKNWNPNLKWGECDPLTDPTVKELAEKHHKTPAQILLRFLIERGMAVIPKSVKPKRVKENSDVFDFSLSEEEMQKLTSIKIRTRIFVWDLAIGHPFYPFDDVDQSQYKKVSLKENNH</sequence>
<dbReference type="AlphaFoldDB" id="A0AA36DLA9"/>
<evidence type="ECO:0000256" key="2">
    <source>
        <dbReference type="PIRSR" id="PIRSR000097-2"/>
    </source>
</evidence>
<dbReference type="PIRSF" id="PIRSF000097">
    <property type="entry name" value="AKR"/>
    <property type="match status" value="1"/>
</dbReference>
<evidence type="ECO:0000313" key="5">
    <source>
        <dbReference type="EMBL" id="CAJ0589767.1"/>
    </source>
</evidence>
<gene>
    <name evidence="5" type="ORF">CYNAS_LOCUS1750</name>
</gene>
<dbReference type="PRINTS" id="PR00069">
    <property type="entry name" value="ALDKETRDTASE"/>
</dbReference>
<dbReference type="PANTHER" id="PTHR11732">
    <property type="entry name" value="ALDO/KETO REDUCTASE"/>
    <property type="match status" value="1"/>
</dbReference>
<dbReference type="SUPFAM" id="SSF51430">
    <property type="entry name" value="NAD(P)-linked oxidoreductase"/>
    <property type="match status" value="1"/>
</dbReference>
<dbReference type="PROSITE" id="PS00062">
    <property type="entry name" value="ALDOKETO_REDUCTASE_2"/>
    <property type="match status" value="1"/>
</dbReference>
<dbReference type="Pfam" id="PF00248">
    <property type="entry name" value="Aldo_ket_red"/>
    <property type="match status" value="1"/>
</dbReference>
<dbReference type="InterPro" id="IPR036812">
    <property type="entry name" value="NAD(P)_OxRdtase_dom_sf"/>
</dbReference>
<dbReference type="InterPro" id="IPR023210">
    <property type="entry name" value="NADP_OxRdtase_dom"/>
</dbReference>
<evidence type="ECO:0000256" key="1">
    <source>
        <dbReference type="PIRSR" id="PIRSR000097-1"/>
    </source>
</evidence>
<comment type="caution">
    <text evidence="5">The sequence shown here is derived from an EMBL/GenBank/DDBJ whole genome shotgun (WGS) entry which is preliminary data.</text>
</comment>
<proteinExistence type="predicted"/>
<dbReference type="PROSITE" id="PS00798">
    <property type="entry name" value="ALDOKETO_REDUCTASE_1"/>
    <property type="match status" value="1"/>
</dbReference>
<name>A0AA36DLA9_CYLNA</name>
<reference evidence="5" key="1">
    <citation type="submission" date="2023-07" db="EMBL/GenBank/DDBJ databases">
        <authorList>
            <consortium name="CYATHOMIX"/>
        </authorList>
    </citation>
    <scope>NUCLEOTIDE SEQUENCE</scope>
    <source>
        <strain evidence="5">N/A</strain>
    </source>
</reference>
<dbReference type="FunFam" id="3.20.20.100:FF:000029">
    <property type="entry name" value="Aldo-keto reductase"/>
    <property type="match status" value="1"/>
</dbReference>
<evidence type="ECO:0000259" key="4">
    <source>
        <dbReference type="Pfam" id="PF00248"/>
    </source>
</evidence>
<accession>A0AA36DLA9</accession>
<dbReference type="InterPro" id="IPR018170">
    <property type="entry name" value="Aldo/ket_reductase_CS"/>
</dbReference>
<feature type="binding site" evidence="2">
    <location>
        <position position="112"/>
    </location>
    <ligand>
        <name>substrate</name>
    </ligand>
</feature>
<dbReference type="EMBL" id="CATQJL010000001">
    <property type="protein sequence ID" value="CAJ0589767.1"/>
    <property type="molecule type" value="Genomic_DNA"/>
</dbReference>
<dbReference type="Gene3D" id="3.20.20.100">
    <property type="entry name" value="NADP-dependent oxidoreductase domain"/>
    <property type="match status" value="1"/>
</dbReference>
<organism evidence="5 6">
    <name type="scientific">Cylicocyclus nassatus</name>
    <name type="common">Nematode worm</name>
    <dbReference type="NCBI Taxonomy" id="53992"/>
    <lineage>
        <taxon>Eukaryota</taxon>
        <taxon>Metazoa</taxon>
        <taxon>Ecdysozoa</taxon>
        <taxon>Nematoda</taxon>
        <taxon>Chromadorea</taxon>
        <taxon>Rhabditida</taxon>
        <taxon>Rhabditina</taxon>
        <taxon>Rhabditomorpha</taxon>
        <taxon>Strongyloidea</taxon>
        <taxon>Strongylidae</taxon>
        <taxon>Cylicocyclus</taxon>
    </lineage>
</organism>
<keyword evidence="6" id="KW-1185">Reference proteome</keyword>
<dbReference type="InterPro" id="IPR020471">
    <property type="entry name" value="AKR"/>
</dbReference>
<protein>
    <recommendedName>
        <fullName evidence="4">NADP-dependent oxidoreductase domain-containing protein</fullName>
    </recommendedName>
</protein>
<feature type="active site" description="Proton donor" evidence="1">
    <location>
        <position position="50"/>
    </location>
</feature>
<evidence type="ECO:0000313" key="6">
    <source>
        <dbReference type="Proteomes" id="UP001176961"/>
    </source>
</evidence>
<feature type="site" description="Lowers pKa of active site Tyr" evidence="3">
    <location>
        <position position="79"/>
    </location>
</feature>
<evidence type="ECO:0000256" key="3">
    <source>
        <dbReference type="PIRSR" id="PIRSR000097-3"/>
    </source>
</evidence>
<feature type="domain" description="NADP-dependent oxidoreductase" evidence="4">
    <location>
        <begin position="16"/>
        <end position="296"/>
    </location>
</feature>
<dbReference type="GO" id="GO:0016491">
    <property type="term" value="F:oxidoreductase activity"/>
    <property type="evidence" value="ECO:0007669"/>
    <property type="project" value="InterPro"/>
</dbReference>